<dbReference type="PANTHER" id="PTHR19241">
    <property type="entry name" value="ATP-BINDING CASSETTE TRANSPORTER"/>
    <property type="match status" value="1"/>
</dbReference>
<dbReference type="InterPro" id="IPR027417">
    <property type="entry name" value="P-loop_NTPase"/>
</dbReference>
<reference evidence="2 3" key="1">
    <citation type="journal article" date="2020" name="IScience">
        <title>Genome Sequencing of the Endangered Kingdonia uniflora (Circaeasteraceae, Ranunculales) Reveals Potential Mechanisms of Evolutionary Specialization.</title>
        <authorList>
            <person name="Sun Y."/>
            <person name="Deng T."/>
            <person name="Zhang A."/>
            <person name="Moore M.J."/>
            <person name="Landis J.B."/>
            <person name="Lin N."/>
            <person name="Zhang H."/>
            <person name="Zhang X."/>
            <person name="Huang J."/>
            <person name="Zhang X."/>
            <person name="Sun H."/>
            <person name="Wang H."/>
        </authorList>
    </citation>
    <scope>NUCLEOTIDE SEQUENCE [LARGE SCALE GENOMIC DNA]</scope>
    <source>
        <strain evidence="2">TB1705</strain>
        <tissue evidence="2">Leaf</tissue>
    </source>
</reference>
<gene>
    <name evidence="2" type="ORF">GIB67_006239</name>
</gene>
<dbReference type="SUPFAM" id="SSF52540">
    <property type="entry name" value="P-loop containing nucleoside triphosphate hydrolases"/>
    <property type="match status" value="1"/>
</dbReference>
<name>A0A7J7P557_9MAGN</name>
<sequence length="229" mass="25755">ILGLEICADTMVGDEMVRGISGGQRKRVTTGEMLVGPAKVLFMDEISTGLDSSTTFQIVSSLRQFIHILQGTVVISLLLPAPETYDLFDEIILLSDGQIIYQGPRDQVVEFFESKGFKCPARKGVADFLQEPRRVDQFNHAKQLLCEMNNDNAQDFISTGAAKELSRISLESSREDIRNLAKKTLVWNPNFQVLMCEKRKNEILRTKSVANCIFTTDKWCNDMLQLSQA</sequence>
<dbReference type="AlphaFoldDB" id="A0A7J7P557"/>
<dbReference type="OrthoDB" id="1300377at2759"/>
<organism evidence="2 3">
    <name type="scientific">Kingdonia uniflora</name>
    <dbReference type="NCBI Taxonomy" id="39325"/>
    <lineage>
        <taxon>Eukaryota</taxon>
        <taxon>Viridiplantae</taxon>
        <taxon>Streptophyta</taxon>
        <taxon>Embryophyta</taxon>
        <taxon>Tracheophyta</taxon>
        <taxon>Spermatophyta</taxon>
        <taxon>Magnoliopsida</taxon>
        <taxon>Ranunculales</taxon>
        <taxon>Circaeasteraceae</taxon>
        <taxon>Kingdonia</taxon>
    </lineage>
</organism>
<evidence type="ECO:0000313" key="2">
    <source>
        <dbReference type="EMBL" id="KAF6174587.1"/>
    </source>
</evidence>
<evidence type="ECO:0000256" key="1">
    <source>
        <dbReference type="ARBA" id="ARBA00022448"/>
    </source>
</evidence>
<proteinExistence type="predicted"/>
<accession>A0A7J7P557</accession>
<evidence type="ECO:0000313" key="3">
    <source>
        <dbReference type="Proteomes" id="UP000541444"/>
    </source>
</evidence>
<dbReference type="Gene3D" id="3.40.50.300">
    <property type="entry name" value="P-loop containing nucleotide triphosphate hydrolases"/>
    <property type="match status" value="1"/>
</dbReference>
<feature type="non-terminal residue" evidence="2">
    <location>
        <position position="1"/>
    </location>
</feature>
<keyword evidence="3" id="KW-1185">Reference proteome</keyword>
<evidence type="ECO:0008006" key="4">
    <source>
        <dbReference type="Google" id="ProtNLM"/>
    </source>
</evidence>
<comment type="caution">
    <text evidence="2">The sequence shown here is derived from an EMBL/GenBank/DDBJ whole genome shotgun (WGS) entry which is preliminary data.</text>
</comment>
<keyword evidence="1" id="KW-0813">Transport</keyword>
<protein>
    <recommendedName>
        <fullName evidence="4">ABC transporter domain-containing protein</fullName>
    </recommendedName>
</protein>
<dbReference type="Proteomes" id="UP000541444">
    <property type="component" value="Unassembled WGS sequence"/>
</dbReference>
<dbReference type="EMBL" id="JACGCM010000252">
    <property type="protein sequence ID" value="KAF6174587.1"/>
    <property type="molecule type" value="Genomic_DNA"/>
</dbReference>